<feature type="transmembrane region" description="Helical" evidence="2">
    <location>
        <begin position="55"/>
        <end position="76"/>
    </location>
</feature>
<accession>A0ABV0IKV1</accession>
<keyword evidence="2" id="KW-0472">Membrane</keyword>
<feature type="region of interest" description="Disordered" evidence="1">
    <location>
        <begin position="1"/>
        <end position="47"/>
    </location>
</feature>
<evidence type="ECO:0000313" key="3">
    <source>
        <dbReference type="EMBL" id="MEO9248633.1"/>
    </source>
</evidence>
<keyword evidence="2" id="KW-1133">Transmembrane helix</keyword>
<dbReference type="EMBL" id="JBDXMX010000006">
    <property type="protein sequence ID" value="MEO9248633.1"/>
    <property type="molecule type" value="Genomic_DNA"/>
</dbReference>
<evidence type="ECO:0000313" key="4">
    <source>
        <dbReference type="Proteomes" id="UP001484097"/>
    </source>
</evidence>
<evidence type="ECO:0000256" key="2">
    <source>
        <dbReference type="SAM" id="Phobius"/>
    </source>
</evidence>
<name>A0ABV0IKV1_9MICC</name>
<proteinExistence type="predicted"/>
<gene>
    <name evidence="3" type="ORF">ABDK96_13175</name>
</gene>
<keyword evidence="4" id="KW-1185">Reference proteome</keyword>
<reference evidence="3 4" key="1">
    <citation type="submission" date="2024-05" db="EMBL/GenBank/DDBJ databases">
        <authorList>
            <person name="Yi C."/>
        </authorList>
    </citation>
    <scope>NUCLEOTIDE SEQUENCE [LARGE SCALE GENOMIC DNA]</scope>
    <source>
        <strain evidence="3 4">XS13</strain>
    </source>
</reference>
<dbReference type="Proteomes" id="UP001484097">
    <property type="component" value="Unassembled WGS sequence"/>
</dbReference>
<sequence>MDTRPEGSPNESRPDSPGTPETSDDGAPDERYVPYLPPRPAEEPAPAASPIRRGWWIAATAVVVLALVVFVLVPLLSSPREDGSGETVESTPAVSRNAEPGLDGIVAREVPPVQVQPGDCLTDFDSVGEPSTVVECTRDHEAQLVGRKLWPTARAFPEDMRADAERFCATIELASAENAQVIVEISHPAEGTWAEGDRRVDCLAVAHEGTLDTSLVAEPAFEDWTDHVDEG</sequence>
<evidence type="ECO:0008006" key="5">
    <source>
        <dbReference type="Google" id="ProtNLM"/>
    </source>
</evidence>
<keyword evidence="2" id="KW-0812">Transmembrane</keyword>
<comment type="caution">
    <text evidence="3">The sequence shown here is derived from an EMBL/GenBank/DDBJ whole genome shotgun (WGS) entry which is preliminary data.</text>
</comment>
<organism evidence="3 4">
    <name type="scientific">Citricoccus nitrophenolicus</name>
    <dbReference type="NCBI Taxonomy" id="863575"/>
    <lineage>
        <taxon>Bacteria</taxon>
        <taxon>Bacillati</taxon>
        <taxon>Actinomycetota</taxon>
        <taxon>Actinomycetes</taxon>
        <taxon>Micrococcales</taxon>
        <taxon>Micrococcaceae</taxon>
        <taxon>Citricoccus</taxon>
    </lineage>
</organism>
<feature type="region of interest" description="Disordered" evidence="1">
    <location>
        <begin position="79"/>
        <end position="102"/>
    </location>
</feature>
<dbReference type="RefSeq" id="WP_347921277.1">
    <property type="nucleotide sequence ID" value="NZ_JBDXMX010000006.1"/>
</dbReference>
<evidence type="ECO:0000256" key="1">
    <source>
        <dbReference type="SAM" id="MobiDB-lite"/>
    </source>
</evidence>
<protein>
    <recommendedName>
        <fullName evidence="5">Septum formation-related domain-containing protein</fullName>
    </recommendedName>
</protein>